<protein>
    <submittedName>
        <fullName evidence="1">Uncharacterized protein</fullName>
    </submittedName>
</protein>
<evidence type="ECO:0000313" key="1">
    <source>
        <dbReference type="EMBL" id="GGM77330.1"/>
    </source>
</evidence>
<organism evidence="1 2">
    <name type="scientific">Longimycelium tulufanense</name>
    <dbReference type="NCBI Taxonomy" id="907463"/>
    <lineage>
        <taxon>Bacteria</taxon>
        <taxon>Bacillati</taxon>
        <taxon>Actinomycetota</taxon>
        <taxon>Actinomycetes</taxon>
        <taxon>Pseudonocardiales</taxon>
        <taxon>Pseudonocardiaceae</taxon>
        <taxon>Longimycelium</taxon>
    </lineage>
</organism>
<dbReference type="EMBL" id="BMMK01000038">
    <property type="protein sequence ID" value="GGM77330.1"/>
    <property type="molecule type" value="Genomic_DNA"/>
</dbReference>
<evidence type="ECO:0000313" key="2">
    <source>
        <dbReference type="Proteomes" id="UP000637578"/>
    </source>
</evidence>
<comment type="caution">
    <text evidence="1">The sequence shown here is derived from an EMBL/GenBank/DDBJ whole genome shotgun (WGS) entry which is preliminary data.</text>
</comment>
<gene>
    <name evidence="1" type="ORF">GCM10012275_55000</name>
</gene>
<reference evidence="1" key="1">
    <citation type="journal article" date="2014" name="Int. J. Syst. Evol. Microbiol.">
        <title>Complete genome sequence of Corynebacterium casei LMG S-19264T (=DSM 44701T), isolated from a smear-ripened cheese.</title>
        <authorList>
            <consortium name="US DOE Joint Genome Institute (JGI-PGF)"/>
            <person name="Walter F."/>
            <person name="Albersmeier A."/>
            <person name="Kalinowski J."/>
            <person name="Ruckert C."/>
        </authorList>
    </citation>
    <scope>NUCLEOTIDE SEQUENCE</scope>
    <source>
        <strain evidence="1">CGMCC 4.5737</strain>
    </source>
</reference>
<accession>A0A8J3CJL6</accession>
<sequence>MVAGLPRSHTHIRHGYTLNDLYDIAVRAVGSAHWIRGKNLEERVETAWTEVAIALCEAKAPPTRGELFLVALRAADQDHIDTMRHHGVDKRDAHQGPGSGEHFQRYWHRLDGSPFEDKVVDTVALGQIWPTLSRRQREMLLALATYGGYREASAAVGVSYKHFTDWVSLARRSFLQLWHEGETPTRMWGRDIRRGRENTGRNPTLLVRVRRRARAARRAAGRQGQTP</sequence>
<keyword evidence="2" id="KW-1185">Reference proteome</keyword>
<reference evidence="1" key="2">
    <citation type="submission" date="2020-09" db="EMBL/GenBank/DDBJ databases">
        <authorList>
            <person name="Sun Q."/>
            <person name="Zhou Y."/>
        </authorList>
    </citation>
    <scope>NUCLEOTIDE SEQUENCE</scope>
    <source>
        <strain evidence="1">CGMCC 4.5737</strain>
    </source>
</reference>
<name>A0A8J3CJL6_9PSEU</name>
<dbReference type="AlphaFoldDB" id="A0A8J3CJL6"/>
<proteinExistence type="predicted"/>
<dbReference type="Proteomes" id="UP000637578">
    <property type="component" value="Unassembled WGS sequence"/>
</dbReference>